<evidence type="ECO:0000259" key="4">
    <source>
        <dbReference type="PROSITE" id="PS51015"/>
    </source>
</evidence>
<feature type="compositionally biased region" description="Basic and acidic residues" evidence="3">
    <location>
        <begin position="216"/>
        <end position="230"/>
    </location>
</feature>
<evidence type="ECO:0000313" key="5">
    <source>
        <dbReference type="EMBL" id="KAH9842112.1"/>
    </source>
</evidence>
<dbReference type="GO" id="GO:0044027">
    <property type="term" value="P:negative regulation of gene expression via chromosomal CpG island methylation"/>
    <property type="evidence" value="ECO:0007669"/>
    <property type="project" value="TreeGrafter"/>
</dbReference>
<dbReference type="Gene3D" id="2.30.280.10">
    <property type="entry name" value="SRA-YDG"/>
    <property type="match status" value="1"/>
</dbReference>
<dbReference type="EMBL" id="RIBY02000458">
    <property type="protein sequence ID" value="KAH9842112.1"/>
    <property type="molecule type" value="Genomic_DNA"/>
</dbReference>
<dbReference type="InterPro" id="IPR036987">
    <property type="entry name" value="SRA-YDG_sf"/>
</dbReference>
<dbReference type="InterPro" id="IPR003105">
    <property type="entry name" value="SRA_YDG"/>
</dbReference>
<feature type="compositionally biased region" description="Low complexity" evidence="3">
    <location>
        <begin position="203"/>
        <end position="215"/>
    </location>
</feature>
<feature type="domain" description="YDG" evidence="4">
    <location>
        <begin position="404"/>
        <end position="548"/>
    </location>
</feature>
<dbReference type="SUPFAM" id="SSF88697">
    <property type="entry name" value="PUA domain-like"/>
    <property type="match status" value="1"/>
</dbReference>
<dbReference type="OrthoDB" id="2270193at2759"/>
<dbReference type="PANTHER" id="PTHR14140:SF27">
    <property type="entry name" value="OS04G0289800 PROTEIN"/>
    <property type="match status" value="1"/>
</dbReference>
<dbReference type="GO" id="GO:0061630">
    <property type="term" value="F:ubiquitin protein ligase activity"/>
    <property type="evidence" value="ECO:0007669"/>
    <property type="project" value="TreeGrafter"/>
</dbReference>
<feature type="compositionally biased region" description="Basic and acidic residues" evidence="3">
    <location>
        <begin position="561"/>
        <end position="583"/>
    </location>
</feature>
<feature type="region of interest" description="Disordered" evidence="3">
    <location>
        <begin position="553"/>
        <end position="583"/>
    </location>
</feature>
<keyword evidence="1 2" id="KW-0539">Nucleus</keyword>
<dbReference type="SMART" id="SM00466">
    <property type="entry name" value="SRA"/>
    <property type="match status" value="1"/>
</dbReference>
<feature type="compositionally biased region" description="Acidic residues" evidence="3">
    <location>
        <begin position="120"/>
        <end position="133"/>
    </location>
</feature>
<feature type="compositionally biased region" description="Polar residues" evidence="3">
    <location>
        <begin position="157"/>
        <end position="177"/>
    </location>
</feature>
<evidence type="ECO:0000256" key="3">
    <source>
        <dbReference type="SAM" id="MobiDB-lite"/>
    </source>
</evidence>
<dbReference type="Proteomes" id="UP001138500">
    <property type="component" value="Unassembled WGS sequence"/>
</dbReference>
<feature type="compositionally biased region" description="Polar residues" evidence="3">
    <location>
        <begin position="95"/>
        <end position="109"/>
    </location>
</feature>
<dbReference type="Pfam" id="PF02182">
    <property type="entry name" value="SAD_SRA"/>
    <property type="match status" value="1"/>
</dbReference>
<feature type="compositionally biased region" description="Polar residues" evidence="3">
    <location>
        <begin position="59"/>
        <end position="71"/>
    </location>
</feature>
<feature type="compositionally biased region" description="Polar residues" evidence="3">
    <location>
        <begin position="186"/>
        <end position="195"/>
    </location>
</feature>
<comment type="caution">
    <text evidence="5">The sequence shown here is derived from an EMBL/GenBank/DDBJ whole genome shotgun (WGS) entry which is preliminary data.</text>
</comment>
<feature type="region of interest" description="Disordered" evidence="3">
    <location>
        <begin position="30"/>
        <end position="246"/>
    </location>
</feature>
<evidence type="ECO:0000256" key="1">
    <source>
        <dbReference type="ARBA" id="ARBA00023242"/>
    </source>
</evidence>
<name>A0A9W7SYM0_9PEZI</name>
<reference evidence="5 6" key="2">
    <citation type="journal article" date="2021" name="Curr. Genet.">
        <title>Genetic response to nitrogen starvation in the aggressive Eucalyptus foliar pathogen Teratosphaeria destructans.</title>
        <authorList>
            <person name="Havenga M."/>
            <person name="Wingfield B.D."/>
            <person name="Wingfield M.J."/>
            <person name="Dreyer L.L."/>
            <person name="Roets F."/>
            <person name="Aylward J."/>
        </authorList>
    </citation>
    <scope>NUCLEOTIDE SEQUENCE [LARGE SCALE GENOMIC DNA]</scope>
    <source>
        <strain evidence="5">CMW44962</strain>
    </source>
</reference>
<dbReference type="GO" id="GO:0016567">
    <property type="term" value="P:protein ubiquitination"/>
    <property type="evidence" value="ECO:0007669"/>
    <property type="project" value="TreeGrafter"/>
</dbReference>
<dbReference type="AlphaFoldDB" id="A0A9W7SYM0"/>
<accession>A0A9W7SYM0</accession>
<sequence length="583" mass="64157">MGNEASKEDIARIDAETRAAIAEQTARFKKEAQIEQSNRIRAQQVSTNDASPDTARPAQPTSNLKRSSKSQAPADAPRRIGQQPSIPGGAKASAIRSNIKASDGSTATHETGGAVKEESVSEGEVDDSGDEEPIGSLVKRNRSAVVKQGAPAVQDSRPVSTLRHTPKTSHQPAVQASSRKKPQAPRVNTASTSSWGPAADTPTTASAKRSATSAFADERRDRLKQAKRADAASFDGGQRKKVKDNPKETIISIDERPPRWYKSLKWSDKREPSEASTAKLLEGLKADIKKTQEPAFFKDTNTAKQIFNNIRQRLHNVPFQPVSAQLLRNNWMLHEGTGLPVLFGEKYPWDIRADAQAQYNKWCLQEFETDLLHHIIRGVPKKGAAMGSFQDKVHPDYKKSAKFFGNGLLLNGQWWPTQMTVFRDGAHGETIKGISGSRVEGAYSCIMSGGTGYDNKNGDGNEDLGDVVLYCGMDSSTGAVTEETQMLMRNEEGGAAKPVRLIRSHQCPNKLYAPAIGFRYDGLYQVVSHERVDAEGSVRQRFRFKLVRVKGQDPIRGGTGPERRPTDQEIEAYKTDKRMRGYT</sequence>
<dbReference type="PANTHER" id="PTHR14140">
    <property type="entry name" value="E3 UBIQUITIN-PROTEIN LIGASE UHRF-RELATED"/>
    <property type="match status" value="1"/>
</dbReference>
<protein>
    <submittedName>
        <fullName evidence="5">SAD/SRA domain</fullName>
    </submittedName>
</protein>
<evidence type="ECO:0000256" key="2">
    <source>
        <dbReference type="PROSITE-ProRule" id="PRU00358"/>
    </source>
</evidence>
<dbReference type="GO" id="GO:0005634">
    <property type="term" value="C:nucleus"/>
    <property type="evidence" value="ECO:0007669"/>
    <property type="project" value="UniProtKB-SubCell"/>
</dbReference>
<comment type="subcellular location">
    <subcellularLocation>
        <location evidence="2">Nucleus</location>
    </subcellularLocation>
</comment>
<organism evidence="5 6">
    <name type="scientific">Teratosphaeria destructans</name>
    <dbReference type="NCBI Taxonomy" id="418781"/>
    <lineage>
        <taxon>Eukaryota</taxon>
        <taxon>Fungi</taxon>
        <taxon>Dikarya</taxon>
        <taxon>Ascomycota</taxon>
        <taxon>Pezizomycotina</taxon>
        <taxon>Dothideomycetes</taxon>
        <taxon>Dothideomycetidae</taxon>
        <taxon>Mycosphaerellales</taxon>
        <taxon>Teratosphaeriaceae</taxon>
        <taxon>Teratosphaeria</taxon>
    </lineage>
</organism>
<dbReference type="InterPro" id="IPR015947">
    <property type="entry name" value="PUA-like_sf"/>
</dbReference>
<dbReference type="PROSITE" id="PS51015">
    <property type="entry name" value="YDG"/>
    <property type="match status" value="1"/>
</dbReference>
<gene>
    <name evidence="5" type="ORF">Tdes44962_MAKER07664</name>
</gene>
<keyword evidence="6" id="KW-1185">Reference proteome</keyword>
<proteinExistence type="predicted"/>
<reference evidence="5 6" key="1">
    <citation type="journal article" date="2018" name="IMA Fungus">
        <title>IMA Genome-F 10: Nine draft genome sequences of Claviceps purpurea s.lat., including C. arundinis, C. humidiphila, and C. cf. spartinae, pseudomolecules for the pitch canker pathogen Fusarium circinatum, draft genome of Davidsoniella eucalypti, Grosmannia galeiformis, Quambalaria eucalypti, and Teratosphaeria destructans.</title>
        <authorList>
            <person name="Wingfield B.D."/>
            <person name="Liu M."/>
            <person name="Nguyen H.D."/>
            <person name="Lane F.A."/>
            <person name="Morgan S.W."/>
            <person name="De Vos L."/>
            <person name="Wilken P.M."/>
            <person name="Duong T.A."/>
            <person name="Aylward J."/>
            <person name="Coetzee M.P."/>
            <person name="Dadej K."/>
            <person name="De Beer Z.W."/>
            <person name="Findlay W."/>
            <person name="Havenga M."/>
            <person name="Kolarik M."/>
            <person name="Menzies J.G."/>
            <person name="Naidoo K."/>
            <person name="Pochopski O."/>
            <person name="Shoukouhi P."/>
            <person name="Santana Q.C."/>
            <person name="Seifert K.A."/>
            <person name="Soal N."/>
            <person name="Steenkamp E.T."/>
            <person name="Tatham C.T."/>
            <person name="van der Nest M.A."/>
            <person name="Wingfield M.J."/>
        </authorList>
    </citation>
    <scope>NUCLEOTIDE SEQUENCE [LARGE SCALE GENOMIC DNA]</scope>
    <source>
        <strain evidence="5">CMW44962</strain>
    </source>
</reference>
<evidence type="ECO:0000313" key="6">
    <source>
        <dbReference type="Proteomes" id="UP001138500"/>
    </source>
</evidence>
<feature type="compositionally biased region" description="Polar residues" evidence="3">
    <location>
        <begin position="34"/>
        <end position="51"/>
    </location>
</feature>
<dbReference type="InterPro" id="IPR045134">
    <property type="entry name" value="UHRF1/2-like"/>
</dbReference>